<dbReference type="InterPro" id="IPR001810">
    <property type="entry name" value="F-box_dom"/>
</dbReference>
<dbReference type="AlphaFoldDB" id="A0AA39WHR0"/>
<dbReference type="PROSITE" id="PS50181">
    <property type="entry name" value="FBOX"/>
    <property type="match status" value="1"/>
</dbReference>
<evidence type="ECO:0000313" key="3">
    <source>
        <dbReference type="Proteomes" id="UP001174934"/>
    </source>
</evidence>
<gene>
    <name evidence="2" type="ORF">B0T17DRAFT_538464</name>
</gene>
<sequence length="599" mass="67366">MLTRLPQEVFDMIAGMLPYKTDLKALSLVSRDVYTAVAPTLWRSLSIRVDDAQLAEGCITSCIDLKPPCVGNGDSFIRHVHRLTFESEHRRLFYGLIAKCPHKMMDENDRNTFLHAYADNHMWFGGTVGEIIEDIPPDQLSEFVWNLGICLPDNLLSSKGLLAIEQPLIRSLRLHTSTEPECDNGIDLEQASSHWEAADNNDISPWPFRRLKQLAWIGPKSSDILTGTLASAIQHNSEHLEELELDLVKYYPLVWRPPPSETTKERIKQFFAAKVFFLGDAMAAGQPPLKALEFLSLSHFPLAAHLASKLVDISQLRSLILRSCLGWVEFLTAMTSSGLPIRLKVLEVVSQGFVDGRAREVLTNFINAFEGLEELYIWWPIGQIVSTNDWDGIASGHRATLKRLIHCDCGACISVVKNGFGMECIGTRRLTKVFTDELSKAPRAKQTLKFLHTRYKYIWNGEHLGESPSWLRPDLERSSESVAYSLTDEEDASRRTWLAQPPASWLAEWAFGPDGLPSLEAVALGPTSHPENDPHYTDKKVEEENIILCRSVPGARVGQSNFNVPRRGGRLWTKIVDEYGTFMRACPHNNNPLVTKEGI</sequence>
<organism evidence="2 3">
    <name type="scientific">Bombardia bombarda</name>
    <dbReference type="NCBI Taxonomy" id="252184"/>
    <lineage>
        <taxon>Eukaryota</taxon>
        <taxon>Fungi</taxon>
        <taxon>Dikarya</taxon>
        <taxon>Ascomycota</taxon>
        <taxon>Pezizomycotina</taxon>
        <taxon>Sordariomycetes</taxon>
        <taxon>Sordariomycetidae</taxon>
        <taxon>Sordariales</taxon>
        <taxon>Lasiosphaeriaceae</taxon>
        <taxon>Bombardia</taxon>
    </lineage>
</organism>
<dbReference type="SUPFAM" id="SSF52047">
    <property type="entry name" value="RNI-like"/>
    <property type="match status" value="1"/>
</dbReference>
<protein>
    <recommendedName>
        <fullName evidence="1">F-box domain-containing protein</fullName>
    </recommendedName>
</protein>
<name>A0AA39WHR0_9PEZI</name>
<dbReference type="Proteomes" id="UP001174934">
    <property type="component" value="Unassembled WGS sequence"/>
</dbReference>
<accession>A0AA39WHR0</accession>
<reference evidence="2" key="1">
    <citation type="submission" date="2023-06" db="EMBL/GenBank/DDBJ databases">
        <title>Genome-scale phylogeny and comparative genomics of the fungal order Sordariales.</title>
        <authorList>
            <consortium name="Lawrence Berkeley National Laboratory"/>
            <person name="Hensen N."/>
            <person name="Bonometti L."/>
            <person name="Westerberg I."/>
            <person name="Brannstrom I.O."/>
            <person name="Guillou S."/>
            <person name="Cros-Aarteil S."/>
            <person name="Calhoun S."/>
            <person name="Haridas S."/>
            <person name="Kuo A."/>
            <person name="Mondo S."/>
            <person name="Pangilinan J."/>
            <person name="Riley R."/>
            <person name="LaButti K."/>
            <person name="Andreopoulos B."/>
            <person name="Lipzen A."/>
            <person name="Chen C."/>
            <person name="Yanf M."/>
            <person name="Daum C."/>
            <person name="Ng V."/>
            <person name="Clum A."/>
            <person name="Steindorff A."/>
            <person name="Ohm R."/>
            <person name="Martin F."/>
            <person name="Silar P."/>
            <person name="Natvig D."/>
            <person name="Lalanne C."/>
            <person name="Gautier V."/>
            <person name="Ament-velasquez S.L."/>
            <person name="Kruys A."/>
            <person name="Hutchinson M.I."/>
            <person name="Powell A.J."/>
            <person name="Barry K."/>
            <person name="Miller A.N."/>
            <person name="Grigoriev I.V."/>
            <person name="Debuchy R."/>
            <person name="Gladieux P."/>
            <person name="Thoren M.H."/>
            <person name="Johannesson H."/>
        </authorList>
    </citation>
    <scope>NUCLEOTIDE SEQUENCE</scope>
    <source>
        <strain evidence="2">SMH3391-2</strain>
    </source>
</reference>
<comment type="caution">
    <text evidence="2">The sequence shown here is derived from an EMBL/GenBank/DDBJ whole genome shotgun (WGS) entry which is preliminary data.</text>
</comment>
<feature type="domain" description="F-box" evidence="1">
    <location>
        <begin position="1"/>
        <end position="45"/>
    </location>
</feature>
<keyword evidence="3" id="KW-1185">Reference proteome</keyword>
<dbReference type="EMBL" id="JAULSR010000006">
    <property type="protein sequence ID" value="KAK0615555.1"/>
    <property type="molecule type" value="Genomic_DNA"/>
</dbReference>
<proteinExistence type="predicted"/>
<evidence type="ECO:0000313" key="2">
    <source>
        <dbReference type="EMBL" id="KAK0615555.1"/>
    </source>
</evidence>
<evidence type="ECO:0000259" key="1">
    <source>
        <dbReference type="PROSITE" id="PS50181"/>
    </source>
</evidence>